<protein>
    <submittedName>
        <fullName evidence="1">Uncharacterized protein</fullName>
    </submittedName>
</protein>
<dbReference type="SUPFAM" id="SSF49265">
    <property type="entry name" value="Fibronectin type III"/>
    <property type="match status" value="1"/>
</dbReference>
<gene>
    <name evidence="1" type="ORF">CTOB1V02_LOCUS3579</name>
</gene>
<dbReference type="InterPro" id="IPR013783">
    <property type="entry name" value="Ig-like_fold"/>
</dbReference>
<organism evidence="1">
    <name type="scientific">Cyprideis torosa</name>
    <dbReference type="NCBI Taxonomy" id="163714"/>
    <lineage>
        <taxon>Eukaryota</taxon>
        <taxon>Metazoa</taxon>
        <taxon>Ecdysozoa</taxon>
        <taxon>Arthropoda</taxon>
        <taxon>Crustacea</taxon>
        <taxon>Oligostraca</taxon>
        <taxon>Ostracoda</taxon>
        <taxon>Podocopa</taxon>
        <taxon>Podocopida</taxon>
        <taxon>Cytherocopina</taxon>
        <taxon>Cytheroidea</taxon>
        <taxon>Cytherideidae</taxon>
        <taxon>Cyprideis</taxon>
    </lineage>
</organism>
<dbReference type="CDD" id="cd00063">
    <property type="entry name" value="FN3"/>
    <property type="match status" value="1"/>
</dbReference>
<dbReference type="EMBL" id="OB660622">
    <property type="protein sequence ID" value="CAD7225644.1"/>
    <property type="molecule type" value="Genomic_DNA"/>
</dbReference>
<sequence length="664" mass="72145">MTNRLTDWEQTKGRGRWSVKRQMECRVSCRCNEKIIPFSEQQTEPLWGTAWGGSGAIGTAAVWGRVHGAFVAAEWYRAVVPLVVYASLAKGVNPVVGAKVTAKVTRRTPAVMDNVSLELLDDGMGDLNLSNFQVVPLVVYASLAKGVNPVVGAKVTAKVTRRTPAVMDNVSLELLDDGMGVPDIQMGDGVYSGYVTQFFHVPSDYEIQVYARNGDGSEFGFLVSSGKTAVSEYCCGYRPSSLQLGPLGALQRQAPGPTLHLTHAPQDDIFPPSKVMDLRVETEHDRGHFRFSWTAPGANYNVGSALRYELRYARDLESLTAERFLSATQISTATPLTAGSKEQVMASVGEYGLDYGKVYFFAVRAFHGQWSPISHPVSAALTPPPSMLSANADNLTLFASTTWTNDDLFGGMRVTELVAIATGVIAFIVLSIACTVFYCMKVQRSRGKRAPTPPDSPKADPDLILSQANLYPDFTVQIKEPMMNGGGTTKQFISASELLNEHERRQSQAEAIYANSYSRSNGINANPSTTINGSLQMTPAPPEYLYSRPRSHALHQSYEVSFAETPSHSDGSVQSDPVAARNMYNASTTLPGGYKRFDRNSFPRGGSLGGPPIVPPKPSRIYEEQGGVSTTAVMGSKSLRISYDLNDSHSSTGSDRKIWNATQV</sequence>
<dbReference type="InterPro" id="IPR003961">
    <property type="entry name" value="FN3_dom"/>
</dbReference>
<reference evidence="1" key="1">
    <citation type="submission" date="2020-11" db="EMBL/GenBank/DDBJ databases">
        <authorList>
            <person name="Tran Van P."/>
        </authorList>
    </citation>
    <scope>NUCLEOTIDE SEQUENCE</scope>
</reference>
<dbReference type="OrthoDB" id="687730at2759"/>
<dbReference type="AlphaFoldDB" id="A0A7R8W668"/>
<accession>A0A7R8W668</accession>
<name>A0A7R8W668_9CRUS</name>
<evidence type="ECO:0000313" key="1">
    <source>
        <dbReference type="EMBL" id="CAD7225644.1"/>
    </source>
</evidence>
<proteinExistence type="predicted"/>
<dbReference type="Gene3D" id="2.60.40.10">
    <property type="entry name" value="Immunoglobulins"/>
    <property type="match status" value="1"/>
</dbReference>
<dbReference type="InterPro" id="IPR036116">
    <property type="entry name" value="FN3_sf"/>
</dbReference>